<dbReference type="GO" id="GO:0003677">
    <property type="term" value="F:DNA binding"/>
    <property type="evidence" value="ECO:0007669"/>
    <property type="project" value="UniProtKB-UniRule"/>
</dbReference>
<evidence type="ECO:0000256" key="1">
    <source>
        <dbReference type="ARBA" id="ARBA00006711"/>
    </source>
</evidence>
<comment type="subunit">
    <text evidence="10">The RNAP catalytic core consists of 2 alpha, 1 beta, 1 beta' and 1 omega subunit. When a sigma factor is associated with the core the holoenzyme is formed, which can initiate transcription.</text>
</comment>
<feature type="region of interest" description="Disordered" evidence="11">
    <location>
        <begin position="54"/>
        <end position="73"/>
    </location>
</feature>
<dbReference type="AlphaFoldDB" id="A0A1H9PYI0"/>
<dbReference type="InterPro" id="IPR036161">
    <property type="entry name" value="RPB6/omega-like_sf"/>
</dbReference>
<dbReference type="EC" id="2.7.7.6" evidence="2 10"/>
<keyword evidence="5 10" id="KW-0808">Transferase</keyword>
<proteinExistence type="inferred from homology"/>
<accession>A0A1H9PYI0</accession>
<evidence type="ECO:0000256" key="5">
    <source>
        <dbReference type="ARBA" id="ARBA00022679"/>
    </source>
</evidence>
<dbReference type="InterPro" id="IPR003716">
    <property type="entry name" value="DNA-dir_RNA_pol_omega"/>
</dbReference>
<evidence type="ECO:0000256" key="7">
    <source>
        <dbReference type="ARBA" id="ARBA00023163"/>
    </source>
</evidence>
<dbReference type="Gene3D" id="3.90.940.10">
    <property type="match status" value="1"/>
</dbReference>
<evidence type="ECO:0000313" key="12">
    <source>
        <dbReference type="EMBL" id="SER52885.1"/>
    </source>
</evidence>
<dbReference type="GO" id="GO:0003899">
    <property type="term" value="F:DNA-directed RNA polymerase activity"/>
    <property type="evidence" value="ECO:0007669"/>
    <property type="project" value="UniProtKB-UniRule"/>
</dbReference>
<dbReference type="NCBIfam" id="TIGR00690">
    <property type="entry name" value="rpoZ"/>
    <property type="match status" value="1"/>
</dbReference>
<dbReference type="PANTHER" id="PTHR34476">
    <property type="entry name" value="DNA-DIRECTED RNA POLYMERASE SUBUNIT OMEGA"/>
    <property type="match status" value="1"/>
</dbReference>
<dbReference type="OrthoDB" id="9815459at2"/>
<dbReference type="RefSeq" id="WP_093071748.1">
    <property type="nucleotide sequence ID" value="NZ_FOGV01000002.1"/>
</dbReference>
<keyword evidence="7 10" id="KW-0804">Transcription</keyword>
<evidence type="ECO:0000256" key="4">
    <source>
        <dbReference type="ARBA" id="ARBA00022478"/>
    </source>
</evidence>
<protein>
    <recommendedName>
        <fullName evidence="3 10">DNA-directed RNA polymerase subunit omega</fullName>
        <shortName evidence="10">RNAP omega subunit</shortName>
        <ecNumber evidence="2 10">2.7.7.6</ecNumber>
    </recommendedName>
    <alternativeName>
        <fullName evidence="10">RNA polymerase omega subunit</fullName>
    </alternativeName>
    <alternativeName>
        <fullName evidence="8 10">Transcriptase subunit omega</fullName>
    </alternativeName>
</protein>
<evidence type="ECO:0000256" key="3">
    <source>
        <dbReference type="ARBA" id="ARBA00013725"/>
    </source>
</evidence>
<dbReference type="InterPro" id="IPR006110">
    <property type="entry name" value="Pol_omega/Rpo6/RPB6"/>
</dbReference>
<sequence>MLNPSIDSLMEKINSKYTLVTISARRARQLRDEPETENPNVDAKSPNLVGQALEEIDHRELTYKKSSLTDETS</sequence>
<evidence type="ECO:0000313" key="13">
    <source>
        <dbReference type="Proteomes" id="UP000199318"/>
    </source>
</evidence>
<evidence type="ECO:0000256" key="9">
    <source>
        <dbReference type="ARBA" id="ARBA00048552"/>
    </source>
</evidence>
<comment type="caution">
    <text evidence="12">The sequence shown here is derived from an EMBL/GenBank/DDBJ whole genome shotgun (WGS) entry which is preliminary data.</text>
</comment>
<dbReference type="SMART" id="SM01409">
    <property type="entry name" value="RNA_pol_Rpb6"/>
    <property type="match status" value="1"/>
</dbReference>
<evidence type="ECO:0000256" key="10">
    <source>
        <dbReference type="HAMAP-Rule" id="MF_00366"/>
    </source>
</evidence>
<dbReference type="GO" id="GO:0006351">
    <property type="term" value="P:DNA-templated transcription"/>
    <property type="evidence" value="ECO:0007669"/>
    <property type="project" value="UniProtKB-UniRule"/>
</dbReference>
<evidence type="ECO:0000256" key="6">
    <source>
        <dbReference type="ARBA" id="ARBA00022695"/>
    </source>
</evidence>
<name>A0A1H9PYI0_9BACI</name>
<dbReference type="HAMAP" id="MF_00366">
    <property type="entry name" value="RNApol_bact_RpoZ"/>
    <property type="match status" value="1"/>
</dbReference>
<keyword evidence="4 10" id="KW-0240">DNA-directed RNA polymerase</keyword>
<keyword evidence="6 10" id="KW-0548">Nucleotidyltransferase</keyword>
<comment type="similarity">
    <text evidence="1 10">Belongs to the RNA polymerase subunit omega family.</text>
</comment>
<evidence type="ECO:0000256" key="11">
    <source>
        <dbReference type="SAM" id="MobiDB-lite"/>
    </source>
</evidence>
<evidence type="ECO:0000256" key="8">
    <source>
        <dbReference type="ARBA" id="ARBA00029924"/>
    </source>
</evidence>
<organism evidence="12 13">
    <name type="scientific">Salisediminibacterium halotolerans</name>
    <dbReference type="NCBI Taxonomy" id="517425"/>
    <lineage>
        <taxon>Bacteria</taxon>
        <taxon>Bacillati</taxon>
        <taxon>Bacillota</taxon>
        <taxon>Bacilli</taxon>
        <taxon>Bacillales</taxon>
        <taxon>Bacillaceae</taxon>
        <taxon>Salisediminibacterium</taxon>
    </lineage>
</organism>
<dbReference type="PANTHER" id="PTHR34476:SF1">
    <property type="entry name" value="DNA-DIRECTED RNA POLYMERASE SUBUNIT OMEGA"/>
    <property type="match status" value="1"/>
</dbReference>
<keyword evidence="13" id="KW-1185">Reference proteome</keyword>
<dbReference type="STRING" id="1464123.SAMN05444126_10272"/>
<comment type="catalytic activity">
    <reaction evidence="9 10">
        <text>RNA(n) + a ribonucleoside 5'-triphosphate = RNA(n+1) + diphosphate</text>
        <dbReference type="Rhea" id="RHEA:21248"/>
        <dbReference type="Rhea" id="RHEA-COMP:14527"/>
        <dbReference type="Rhea" id="RHEA-COMP:17342"/>
        <dbReference type="ChEBI" id="CHEBI:33019"/>
        <dbReference type="ChEBI" id="CHEBI:61557"/>
        <dbReference type="ChEBI" id="CHEBI:140395"/>
        <dbReference type="EC" id="2.7.7.6"/>
    </reaction>
</comment>
<reference evidence="13" key="1">
    <citation type="submission" date="2016-10" db="EMBL/GenBank/DDBJ databases">
        <authorList>
            <person name="de Groot N.N."/>
        </authorList>
    </citation>
    <scope>NUCLEOTIDE SEQUENCE [LARGE SCALE GENOMIC DNA]</scope>
    <source>
        <strain evidence="13">10nlg</strain>
    </source>
</reference>
<comment type="function">
    <text evidence="10">Promotes RNA polymerase assembly. Latches the N- and C-terminal regions of the beta' subunit thereby facilitating its interaction with the beta and alpha subunits.</text>
</comment>
<dbReference type="SUPFAM" id="SSF63562">
    <property type="entry name" value="RPB6/omega subunit-like"/>
    <property type="match status" value="1"/>
</dbReference>
<evidence type="ECO:0000256" key="2">
    <source>
        <dbReference type="ARBA" id="ARBA00012418"/>
    </source>
</evidence>
<feature type="compositionally biased region" description="Polar residues" evidence="11">
    <location>
        <begin position="64"/>
        <end position="73"/>
    </location>
</feature>
<dbReference type="EMBL" id="FOGV01000002">
    <property type="protein sequence ID" value="SER52885.1"/>
    <property type="molecule type" value="Genomic_DNA"/>
</dbReference>
<dbReference type="Pfam" id="PF01192">
    <property type="entry name" value="RNA_pol_Rpb6"/>
    <property type="match status" value="1"/>
</dbReference>
<dbReference type="Proteomes" id="UP000199318">
    <property type="component" value="Unassembled WGS sequence"/>
</dbReference>
<gene>
    <name evidence="10" type="primary">rpoZ</name>
    <name evidence="12" type="ORF">SAMN05444126_10272</name>
</gene>
<dbReference type="GO" id="GO:0000428">
    <property type="term" value="C:DNA-directed RNA polymerase complex"/>
    <property type="evidence" value="ECO:0007669"/>
    <property type="project" value="UniProtKB-KW"/>
</dbReference>